<keyword evidence="1" id="KW-0175">Coiled coil</keyword>
<dbReference type="GO" id="GO:0050821">
    <property type="term" value="P:protein stabilization"/>
    <property type="evidence" value="ECO:0007669"/>
    <property type="project" value="TreeGrafter"/>
</dbReference>
<accession>A0A401PH57</accession>
<feature type="domain" description="BAG" evidence="2">
    <location>
        <begin position="112"/>
        <end position="192"/>
    </location>
</feature>
<gene>
    <name evidence="3" type="ORF">scyTo_0006299</name>
</gene>
<dbReference type="Proteomes" id="UP000288216">
    <property type="component" value="Unassembled WGS sequence"/>
</dbReference>
<name>A0A401PH57_SCYTO</name>
<evidence type="ECO:0000259" key="2">
    <source>
        <dbReference type="PROSITE" id="PS51035"/>
    </source>
</evidence>
<dbReference type="InterPro" id="IPR037689">
    <property type="entry name" value="BAG2"/>
</dbReference>
<dbReference type="PANTHER" id="PTHR12334:SF6">
    <property type="entry name" value="BAG FAMILY MOLECULAR CHAPERONE REGULATOR 2"/>
    <property type="match status" value="1"/>
</dbReference>
<dbReference type="InterPro" id="IPR003103">
    <property type="entry name" value="BAG_domain"/>
</dbReference>
<evidence type="ECO:0000256" key="1">
    <source>
        <dbReference type="SAM" id="Coils"/>
    </source>
</evidence>
<dbReference type="PANTHER" id="PTHR12334">
    <property type="entry name" value="BAG FAMILY MOLECULAR CHAPERONE REGULATOR 2"/>
    <property type="match status" value="1"/>
</dbReference>
<feature type="coiled-coil region" evidence="1">
    <location>
        <begin position="167"/>
        <end position="197"/>
    </location>
</feature>
<dbReference type="GO" id="GO:0051087">
    <property type="term" value="F:protein-folding chaperone binding"/>
    <property type="evidence" value="ECO:0007669"/>
    <property type="project" value="InterPro"/>
</dbReference>
<dbReference type="EMBL" id="BFAA01002100">
    <property type="protein sequence ID" value="GCB72424.1"/>
    <property type="molecule type" value="Genomic_DNA"/>
</dbReference>
<evidence type="ECO:0000313" key="3">
    <source>
        <dbReference type="EMBL" id="GCB72424.1"/>
    </source>
</evidence>
<keyword evidence="4" id="KW-1185">Reference proteome</keyword>
<comment type="caution">
    <text evidence="3">The sequence shown here is derived from an EMBL/GenBank/DDBJ whole genome shotgun (WGS) entry which is preliminary data.</text>
</comment>
<dbReference type="OMA" id="SRQKCQQ"/>
<sequence>MAQMKVSQAKDSDAGDKFLRSLSMADRSGHLLETLDNLELRVEALREAAASMEQEKETLLELIQSVQNSQDMKHISDGEREELNLTANRLIGRTLTVAVSVETIRNLQQEEALRKATALIDEVVNKVLRDLGSAKNQLAALYNACSSEAPQGPIDQKFQSIIVGCVLEDQKKLKNRLEKLIRNVSNADRSIALLDQKNAKPGKYNHIY</sequence>
<organism evidence="3 4">
    <name type="scientific">Scyliorhinus torazame</name>
    <name type="common">Cloudy catshark</name>
    <name type="synonym">Catulus torazame</name>
    <dbReference type="NCBI Taxonomy" id="75743"/>
    <lineage>
        <taxon>Eukaryota</taxon>
        <taxon>Metazoa</taxon>
        <taxon>Chordata</taxon>
        <taxon>Craniata</taxon>
        <taxon>Vertebrata</taxon>
        <taxon>Chondrichthyes</taxon>
        <taxon>Elasmobranchii</taxon>
        <taxon>Galeomorphii</taxon>
        <taxon>Galeoidea</taxon>
        <taxon>Carcharhiniformes</taxon>
        <taxon>Scyliorhinidae</taxon>
        <taxon>Scyliorhinus</taxon>
    </lineage>
</organism>
<proteinExistence type="predicted"/>
<evidence type="ECO:0000313" key="4">
    <source>
        <dbReference type="Proteomes" id="UP000288216"/>
    </source>
</evidence>
<feature type="coiled-coil region" evidence="1">
    <location>
        <begin position="28"/>
        <end position="69"/>
    </location>
</feature>
<reference evidence="3 4" key="1">
    <citation type="journal article" date="2018" name="Nat. Ecol. Evol.">
        <title>Shark genomes provide insights into elasmobranch evolution and the origin of vertebrates.</title>
        <authorList>
            <person name="Hara Y"/>
            <person name="Yamaguchi K"/>
            <person name="Onimaru K"/>
            <person name="Kadota M"/>
            <person name="Koyanagi M"/>
            <person name="Keeley SD"/>
            <person name="Tatsumi K"/>
            <person name="Tanaka K"/>
            <person name="Motone F"/>
            <person name="Kageyama Y"/>
            <person name="Nozu R"/>
            <person name="Adachi N"/>
            <person name="Nishimura O"/>
            <person name="Nakagawa R"/>
            <person name="Tanegashima C"/>
            <person name="Kiyatake I"/>
            <person name="Matsumoto R"/>
            <person name="Murakumo K"/>
            <person name="Nishida K"/>
            <person name="Terakita A"/>
            <person name="Kuratani S"/>
            <person name="Sato K"/>
            <person name="Hyodo S Kuraku.S."/>
        </authorList>
    </citation>
    <scope>NUCLEOTIDE SEQUENCE [LARGE SCALE GENOMIC DNA]</scope>
</reference>
<dbReference type="STRING" id="75743.A0A401PH57"/>
<dbReference type="OrthoDB" id="6284251at2759"/>
<dbReference type="AlphaFoldDB" id="A0A401PH57"/>
<dbReference type="GO" id="GO:0000774">
    <property type="term" value="F:adenyl-nucleotide exchange factor activity"/>
    <property type="evidence" value="ECO:0007669"/>
    <property type="project" value="InterPro"/>
</dbReference>
<dbReference type="SMART" id="SM00264">
    <property type="entry name" value="BAG"/>
    <property type="match status" value="1"/>
</dbReference>
<dbReference type="Gene3D" id="1.20.58.890">
    <property type="match status" value="1"/>
</dbReference>
<protein>
    <recommendedName>
        <fullName evidence="2">BAG domain-containing protein</fullName>
    </recommendedName>
</protein>
<dbReference type="PROSITE" id="PS51035">
    <property type="entry name" value="BAG"/>
    <property type="match status" value="1"/>
</dbReference>